<dbReference type="CDD" id="cd00085">
    <property type="entry name" value="HNHc"/>
    <property type="match status" value="1"/>
</dbReference>
<dbReference type="SMART" id="SM00507">
    <property type="entry name" value="HNHc"/>
    <property type="match status" value="1"/>
</dbReference>
<dbReference type="InterPro" id="IPR002711">
    <property type="entry name" value="HNH"/>
</dbReference>
<dbReference type="Proteomes" id="UP001164305">
    <property type="component" value="Chromosome"/>
</dbReference>
<dbReference type="RefSeq" id="WP_263594900.1">
    <property type="nucleotide sequence ID" value="NZ_CP107020.1"/>
</dbReference>
<keyword evidence="5" id="KW-1185">Reference proteome</keyword>
<reference evidence="4" key="1">
    <citation type="submission" date="2022-10" db="EMBL/GenBank/DDBJ databases">
        <title>Whole-Genome Sequencing of Brachybacterium huguangmaarense BRM-3, Isolated from Betula schmidtii.</title>
        <authorList>
            <person name="Haam D."/>
        </authorList>
    </citation>
    <scope>NUCLEOTIDE SEQUENCE</scope>
    <source>
        <strain evidence="4">BRM-3</strain>
    </source>
</reference>
<name>A0ABY6G3A7_9MICO</name>
<feature type="region of interest" description="Disordered" evidence="2">
    <location>
        <begin position="93"/>
        <end position="113"/>
    </location>
</feature>
<dbReference type="GO" id="GO:0004519">
    <property type="term" value="F:endonuclease activity"/>
    <property type="evidence" value="ECO:0007669"/>
    <property type="project" value="UniProtKB-KW"/>
</dbReference>
<dbReference type="Pfam" id="PF02720">
    <property type="entry name" value="DUF222"/>
    <property type="match status" value="1"/>
</dbReference>
<keyword evidence="4" id="KW-0378">Hydrolase</keyword>
<sequence>MTTNPRDLTPEGGAPPGEGLCVDVVQGGRVRLGGVDLGAVAAALAGVPGRVLEDLGAREATEVLARASVLRSALAAVEDHAIMALDARLRETEAQQQVPEPRRGRATAHHVTMASRLSPAVASRRVAAARRLTADMPRTHRALAEGTLPEASALAIGTTSGPLGPGLRGEVDGIVVDHLPYLQDASVRQWEQEIDLIAHRLDPGSFARRHRRAHADRSVSIVRGAHGMGRLHATLSGIDAAAIGKKLSVAAERLRAQGDRRGHGQAMADLLADTLLGRDEAMDPVRLDVGVVVSDRVLLAGRQGDAVIEGYGTIPSGTALASITAPRGVDGEVQAILRRLYTHPGTGELVAVESRARAFPVALARVIRMGQAGCMGPFCGAPIRHIDHIQAFADGGATSLGNGAGLCAHCNWTRELMARVRASRGDDGSRVVQWTSSLGVITRRTGTPLQGRHRRSRLDTDAGEPPTSPPTATGPAETRGQEMRTGPAACREFGLPPDLVISCRSIVEVTLAALVARRLRPG</sequence>
<evidence type="ECO:0000313" key="4">
    <source>
        <dbReference type="EMBL" id="UYG17692.1"/>
    </source>
</evidence>
<protein>
    <submittedName>
        <fullName evidence="4">HNH endonuclease</fullName>
    </submittedName>
</protein>
<organism evidence="4 5">
    <name type="scientific">Brachybacterium huguangmaarense</name>
    <dbReference type="NCBI Taxonomy" id="1652028"/>
    <lineage>
        <taxon>Bacteria</taxon>
        <taxon>Bacillati</taxon>
        <taxon>Actinomycetota</taxon>
        <taxon>Actinomycetes</taxon>
        <taxon>Micrococcales</taxon>
        <taxon>Dermabacteraceae</taxon>
        <taxon>Brachybacterium</taxon>
    </lineage>
</organism>
<proteinExistence type="inferred from homology"/>
<accession>A0ABY6G3A7</accession>
<dbReference type="Pfam" id="PF01844">
    <property type="entry name" value="HNH"/>
    <property type="match status" value="1"/>
</dbReference>
<keyword evidence="4" id="KW-0255">Endonuclease</keyword>
<dbReference type="InterPro" id="IPR003870">
    <property type="entry name" value="DUF222"/>
</dbReference>
<feature type="domain" description="HNH nuclease" evidence="3">
    <location>
        <begin position="363"/>
        <end position="412"/>
    </location>
</feature>
<feature type="region of interest" description="Disordered" evidence="2">
    <location>
        <begin position="444"/>
        <end position="485"/>
    </location>
</feature>
<evidence type="ECO:0000313" key="5">
    <source>
        <dbReference type="Proteomes" id="UP001164305"/>
    </source>
</evidence>
<dbReference type="InterPro" id="IPR003615">
    <property type="entry name" value="HNH_nuc"/>
</dbReference>
<keyword evidence="4" id="KW-0540">Nuclease</keyword>
<comment type="similarity">
    <text evidence="1">Belongs to the Rv1128c/1148c/1588c/1702c/1945/3466 family.</text>
</comment>
<dbReference type="EMBL" id="CP107020">
    <property type="protein sequence ID" value="UYG17692.1"/>
    <property type="molecule type" value="Genomic_DNA"/>
</dbReference>
<evidence type="ECO:0000256" key="2">
    <source>
        <dbReference type="SAM" id="MobiDB-lite"/>
    </source>
</evidence>
<evidence type="ECO:0000259" key="3">
    <source>
        <dbReference type="SMART" id="SM00507"/>
    </source>
</evidence>
<evidence type="ECO:0000256" key="1">
    <source>
        <dbReference type="ARBA" id="ARBA00023450"/>
    </source>
</evidence>
<gene>
    <name evidence="4" type="ORF">BRM3_04525</name>
</gene>